<feature type="transmembrane region" description="Helical" evidence="1">
    <location>
        <begin position="160"/>
        <end position="182"/>
    </location>
</feature>
<feature type="transmembrane region" description="Helical" evidence="1">
    <location>
        <begin position="85"/>
        <end position="108"/>
    </location>
</feature>
<evidence type="ECO:0000313" key="3">
    <source>
        <dbReference type="Proteomes" id="UP000076096"/>
    </source>
</evidence>
<dbReference type="Pfam" id="PF09997">
    <property type="entry name" value="DUF2238"/>
    <property type="match status" value="1"/>
</dbReference>
<feature type="transmembrane region" description="Helical" evidence="1">
    <location>
        <begin position="20"/>
        <end position="43"/>
    </location>
</feature>
<proteinExistence type="predicted"/>
<reference evidence="3" key="1">
    <citation type="submission" date="2016-04" db="EMBL/GenBank/DDBJ databases">
        <authorList>
            <person name="Zhang B."/>
        </authorList>
    </citation>
    <scope>NUCLEOTIDE SEQUENCE [LARGE SCALE GENOMIC DNA]</scope>
    <source>
        <strain evidence="3">S10</strain>
    </source>
</reference>
<organism evidence="2 3">
    <name type="scientific">Streptomyces qaidamensis</name>
    <dbReference type="NCBI Taxonomy" id="1783515"/>
    <lineage>
        <taxon>Bacteria</taxon>
        <taxon>Bacillati</taxon>
        <taxon>Actinomycetota</taxon>
        <taxon>Actinomycetes</taxon>
        <taxon>Kitasatosporales</taxon>
        <taxon>Streptomycetaceae</taxon>
        <taxon>Streptomyces</taxon>
        <taxon>Streptomyces aurantiacus group</taxon>
    </lineage>
</organism>
<dbReference type="EMBL" id="CP015098">
    <property type="protein sequence ID" value="AMW14585.1"/>
    <property type="molecule type" value="Genomic_DNA"/>
</dbReference>
<protein>
    <recommendedName>
        <fullName evidence="4">DUF2238 domain-containing protein</fullName>
    </recommendedName>
</protein>
<evidence type="ECO:0000313" key="2">
    <source>
        <dbReference type="EMBL" id="AMW14585.1"/>
    </source>
</evidence>
<dbReference type="RefSeq" id="WP_062930725.1">
    <property type="nucleotide sequence ID" value="NZ_CP015098.1"/>
</dbReference>
<evidence type="ECO:0000256" key="1">
    <source>
        <dbReference type="SAM" id="Phobius"/>
    </source>
</evidence>
<dbReference type="Proteomes" id="UP000076096">
    <property type="component" value="Chromosome"/>
</dbReference>
<feature type="transmembrane region" description="Helical" evidence="1">
    <location>
        <begin position="55"/>
        <end position="73"/>
    </location>
</feature>
<keyword evidence="3" id="KW-1185">Reference proteome</keyword>
<dbReference type="InterPro" id="IPR014509">
    <property type="entry name" value="YjdF-like"/>
</dbReference>
<keyword evidence="1" id="KW-0472">Membrane</keyword>
<keyword evidence="1" id="KW-0812">Transmembrane</keyword>
<dbReference type="AlphaFoldDB" id="A0A143CC90"/>
<accession>A0A143CC90</accession>
<dbReference type="STRING" id="1783515.A4E84_37000"/>
<feature type="transmembrane region" description="Helical" evidence="1">
    <location>
        <begin position="120"/>
        <end position="140"/>
    </location>
</feature>
<dbReference type="KEGG" id="stsi:A4E84_37000"/>
<sequence>MPAAEPRPLRLTADVVRLSVLSSAVVLALGSRDGAVMLTLLFLALMVPRITRLPALVDLLVCAVLTWATWSAVGRWYRVADWYDTLVHSVTPGVVAVALHLLLSRWRLLPAPGDRTLRRAAGPVVTAAVGATVAVLWELYEGLATQVFHAGIPVGYTDTLVDLAVGLGGSVVAGVVLTWWAARRSSAP</sequence>
<evidence type="ECO:0008006" key="4">
    <source>
        <dbReference type="Google" id="ProtNLM"/>
    </source>
</evidence>
<keyword evidence="1" id="KW-1133">Transmembrane helix</keyword>
<gene>
    <name evidence="2" type="ORF">A4E84_37000</name>
</gene>
<name>A0A143CC90_9ACTN</name>